<dbReference type="AlphaFoldDB" id="A0A9R1X4G1"/>
<sequence>MSTITSSKIATTISYKLTRTNFLMAQMTGLVDTVANIGHPMTDEEVIGYILAVSKFITISRIYLTRLAWSIWVAWHHAYWID</sequence>
<name>A0A9R1X4G1_LACSA</name>
<dbReference type="EMBL" id="NBSK02000007">
    <property type="protein sequence ID" value="KAJ0198174.1"/>
    <property type="molecule type" value="Genomic_DNA"/>
</dbReference>
<organism evidence="1 2">
    <name type="scientific">Lactuca sativa</name>
    <name type="common">Garden lettuce</name>
    <dbReference type="NCBI Taxonomy" id="4236"/>
    <lineage>
        <taxon>Eukaryota</taxon>
        <taxon>Viridiplantae</taxon>
        <taxon>Streptophyta</taxon>
        <taxon>Embryophyta</taxon>
        <taxon>Tracheophyta</taxon>
        <taxon>Spermatophyta</taxon>
        <taxon>Magnoliopsida</taxon>
        <taxon>eudicotyledons</taxon>
        <taxon>Gunneridae</taxon>
        <taxon>Pentapetalae</taxon>
        <taxon>asterids</taxon>
        <taxon>campanulids</taxon>
        <taxon>Asterales</taxon>
        <taxon>Asteraceae</taxon>
        <taxon>Cichorioideae</taxon>
        <taxon>Cichorieae</taxon>
        <taxon>Lactucinae</taxon>
        <taxon>Lactuca</taxon>
    </lineage>
</organism>
<accession>A0A9R1X4G1</accession>
<proteinExistence type="predicted"/>
<reference evidence="1 2" key="1">
    <citation type="journal article" date="2017" name="Nat. Commun.">
        <title>Genome assembly with in vitro proximity ligation data and whole-genome triplication in lettuce.</title>
        <authorList>
            <person name="Reyes-Chin-Wo S."/>
            <person name="Wang Z."/>
            <person name="Yang X."/>
            <person name="Kozik A."/>
            <person name="Arikit S."/>
            <person name="Song C."/>
            <person name="Xia L."/>
            <person name="Froenicke L."/>
            <person name="Lavelle D.O."/>
            <person name="Truco M.J."/>
            <person name="Xia R."/>
            <person name="Zhu S."/>
            <person name="Xu C."/>
            <person name="Xu H."/>
            <person name="Xu X."/>
            <person name="Cox K."/>
            <person name="Korf I."/>
            <person name="Meyers B.C."/>
            <person name="Michelmore R.W."/>
        </authorList>
    </citation>
    <scope>NUCLEOTIDE SEQUENCE [LARGE SCALE GENOMIC DNA]</scope>
    <source>
        <strain evidence="2">cv. Salinas</strain>
        <tissue evidence="1">Seedlings</tissue>
    </source>
</reference>
<gene>
    <name evidence="1" type="ORF">LSAT_V11C700370990</name>
</gene>
<dbReference type="Proteomes" id="UP000235145">
    <property type="component" value="Unassembled WGS sequence"/>
</dbReference>
<evidence type="ECO:0000313" key="1">
    <source>
        <dbReference type="EMBL" id="KAJ0198174.1"/>
    </source>
</evidence>
<comment type="caution">
    <text evidence="1">The sequence shown here is derived from an EMBL/GenBank/DDBJ whole genome shotgun (WGS) entry which is preliminary data.</text>
</comment>
<evidence type="ECO:0000313" key="2">
    <source>
        <dbReference type="Proteomes" id="UP000235145"/>
    </source>
</evidence>
<protein>
    <submittedName>
        <fullName evidence="1">Uncharacterized protein</fullName>
    </submittedName>
</protein>
<keyword evidence="2" id="KW-1185">Reference proteome</keyword>